<evidence type="ECO:0000313" key="2">
    <source>
        <dbReference type="Proteomes" id="UP000249464"/>
    </source>
</evidence>
<dbReference type="EMBL" id="FQNC01000034">
    <property type="protein sequence ID" value="SGY28224.1"/>
    <property type="molecule type" value="Genomic_DNA"/>
</dbReference>
<sequence>MLCLAPSIFRLGPQLAPRFSLSCSSNFIGLVSLVCAKQLHWSGLLGPLIRDSPPLEQVCAKQLHWSGLLGPLIRDSPPLEQLCAS</sequence>
<name>A0A2X0LX96_9BASI</name>
<gene>
    <name evidence="1" type="primary">BQ5605_C083g12993</name>
    <name evidence="1" type="ORF">BQ5605_C083G12993</name>
</gene>
<proteinExistence type="predicted"/>
<keyword evidence="2" id="KW-1185">Reference proteome</keyword>
<organism evidence="1 2">
    <name type="scientific">Microbotryum silenes-dioicae</name>
    <dbReference type="NCBI Taxonomy" id="796604"/>
    <lineage>
        <taxon>Eukaryota</taxon>
        <taxon>Fungi</taxon>
        <taxon>Dikarya</taxon>
        <taxon>Basidiomycota</taxon>
        <taxon>Pucciniomycotina</taxon>
        <taxon>Microbotryomycetes</taxon>
        <taxon>Microbotryales</taxon>
        <taxon>Microbotryaceae</taxon>
        <taxon>Microbotryum</taxon>
    </lineage>
</organism>
<protein>
    <submittedName>
        <fullName evidence="1">BQ5605_C083g12993 protein</fullName>
    </submittedName>
</protein>
<dbReference type="Proteomes" id="UP000249464">
    <property type="component" value="Unassembled WGS sequence"/>
</dbReference>
<reference evidence="1 2" key="1">
    <citation type="submission" date="2016-11" db="EMBL/GenBank/DDBJ databases">
        <authorList>
            <person name="Jaros S."/>
            <person name="Januszkiewicz K."/>
            <person name="Wedrychowicz H."/>
        </authorList>
    </citation>
    <scope>NUCLEOTIDE SEQUENCE [LARGE SCALE GENOMIC DNA]</scope>
</reference>
<evidence type="ECO:0000313" key="1">
    <source>
        <dbReference type="EMBL" id="SGY28224.1"/>
    </source>
</evidence>
<accession>A0A2X0LX96</accession>
<dbReference type="AlphaFoldDB" id="A0A2X0LX96"/>